<evidence type="ECO:0008006" key="4">
    <source>
        <dbReference type="Google" id="ProtNLM"/>
    </source>
</evidence>
<feature type="signal peptide" evidence="1">
    <location>
        <begin position="1"/>
        <end position="21"/>
    </location>
</feature>
<name>A0A9D1GXB2_9ACTN</name>
<sequence>MSITRRSVLKLVTAGSLAATAMTAAGGTMAMAGPQEALELELVNPGFEEPMTAGTIPGWEQIRGTTGFSLSDQAIEGEQALVVRNSEEVVGLLSSAVGVVPGRYYAATVQGLWTTGRPQLYLYFYNEDGKQLAESNRSFTGMEPGEWYWYGIGAHAPDGAVEARVMIYSAIRPADFVVDDVRIIETHGRVEAVGHAAEEVATIGMTNVGDKYYVTTRNQIPAVLGEYDLATGELTGLWELPGSEGSWALTAGDAVVHIMGYPSGKLHSLDLTTREVASFPAFGGSDTMVYGVELAEDGNLYCVTYPDCGVWRISPDTGDANRIARVGEGEAYARCLASEGTDLVVGTSPGGRLYHVDVTTETVTEITPDIDRASGFVTCAIHESTVWAANAERVVSLALDGTDPRTWDLPGSQIDTLRVMPTDGAVCAVIRPTGAVHRMLPDEDDFTDLGAGAPGEEHRNVVATADGIVGLGGNGNLWSWSPAEGFVPHHLHDTDLKGPTLLQAMCAMPNGMVAVSGSDVHVHRRPGSGDAPVFIPIPATPIRLAATRDALWVATYPRTEIIRIPVGTWKPEVLGRISNGQYRPWDARIDQERDSLVISTQPSLGKSAGAITLFGLSSHEFTIFDAPLGEQTITQSIALGSRTFLCGGMAEDNRAKVGEIDLDTGELLWSTVPVAGGRTIESIVHHDGILYGVVRGNRWFALDLASGDVVRTGWLSGTHSYGILRVFQGRIVLPTHKGMIFELDLARRDALLLLDGLDEGWRRAPQYWCDDRTGRVWGMDGTELARFDLTGTHLPD</sequence>
<dbReference type="PROSITE" id="PS51318">
    <property type="entry name" value="TAT"/>
    <property type="match status" value="1"/>
</dbReference>
<dbReference type="Gene3D" id="2.60.120.260">
    <property type="entry name" value="Galactose-binding domain-like"/>
    <property type="match status" value="1"/>
</dbReference>
<accession>A0A9D1GXB2</accession>
<dbReference type="InterPro" id="IPR015943">
    <property type="entry name" value="WD40/YVTN_repeat-like_dom_sf"/>
</dbReference>
<dbReference type="Gene3D" id="2.130.10.10">
    <property type="entry name" value="YVTN repeat-like/Quinoprotein amine dehydrogenase"/>
    <property type="match status" value="2"/>
</dbReference>
<organism evidence="2 3">
    <name type="scientific">Candidatus Avipropionibacterium avicola</name>
    <dbReference type="NCBI Taxonomy" id="2840701"/>
    <lineage>
        <taxon>Bacteria</taxon>
        <taxon>Bacillati</taxon>
        <taxon>Actinomycetota</taxon>
        <taxon>Actinomycetes</taxon>
        <taxon>Propionibacteriales</taxon>
        <taxon>Propionibacteriaceae</taxon>
        <taxon>Propionibacteriaceae incertae sedis</taxon>
        <taxon>Candidatus Avipropionibacterium</taxon>
    </lineage>
</organism>
<dbReference type="EMBL" id="DVLP01000081">
    <property type="protein sequence ID" value="HIT74510.1"/>
    <property type="molecule type" value="Genomic_DNA"/>
</dbReference>
<evidence type="ECO:0000256" key="1">
    <source>
        <dbReference type="SAM" id="SignalP"/>
    </source>
</evidence>
<protein>
    <recommendedName>
        <fullName evidence="4">PQQ-binding-like beta-propeller repeat protein</fullName>
    </recommendedName>
</protein>
<dbReference type="InterPro" id="IPR006311">
    <property type="entry name" value="TAT_signal"/>
</dbReference>
<evidence type="ECO:0000313" key="3">
    <source>
        <dbReference type="Proteomes" id="UP000886842"/>
    </source>
</evidence>
<keyword evidence="1" id="KW-0732">Signal</keyword>
<dbReference type="Proteomes" id="UP000886842">
    <property type="component" value="Unassembled WGS sequence"/>
</dbReference>
<proteinExistence type="predicted"/>
<dbReference type="AlphaFoldDB" id="A0A9D1GXB2"/>
<dbReference type="SUPFAM" id="SSF63829">
    <property type="entry name" value="Calcium-dependent phosphotriesterase"/>
    <property type="match status" value="2"/>
</dbReference>
<reference evidence="2" key="2">
    <citation type="journal article" date="2021" name="PeerJ">
        <title>Extensive microbial diversity within the chicken gut microbiome revealed by metagenomics and culture.</title>
        <authorList>
            <person name="Gilroy R."/>
            <person name="Ravi A."/>
            <person name="Getino M."/>
            <person name="Pursley I."/>
            <person name="Horton D.L."/>
            <person name="Alikhan N.F."/>
            <person name="Baker D."/>
            <person name="Gharbi K."/>
            <person name="Hall N."/>
            <person name="Watson M."/>
            <person name="Adriaenssens E.M."/>
            <person name="Foster-Nyarko E."/>
            <person name="Jarju S."/>
            <person name="Secka A."/>
            <person name="Antonio M."/>
            <person name="Oren A."/>
            <person name="Chaudhuri R.R."/>
            <person name="La Ragione R."/>
            <person name="Hildebrand F."/>
            <person name="Pallen M.J."/>
        </authorList>
    </citation>
    <scope>NUCLEOTIDE SEQUENCE</scope>
    <source>
        <strain evidence="2">ChiGjej1B1-24693</strain>
    </source>
</reference>
<comment type="caution">
    <text evidence="2">The sequence shown here is derived from an EMBL/GenBank/DDBJ whole genome shotgun (WGS) entry which is preliminary data.</text>
</comment>
<evidence type="ECO:0000313" key="2">
    <source>
        <dbReference type="EMBL" id="HIT74510.1"/>
    </source>
</evidence>
<gene>
    <name evidence="2" type="ORF">IAA98_02900</name>
</gene>
<feature type="chain" id="PRO_5039422950" description="PQQ-binding-like beta-propeller repeat protein" evidence="1">
    <location>
        <begin position="22"/>
        <end position="796"/>
    </location>
</feature>
<reference evidence="2" key="1">
    <citation type="submission" date="2020-10" db="EMBL/GenBank/DDBJ databases">
        <authorList>
            <person name="Gilroy R."/>
        </authorList>
    </citation>
    <scope>NUCLEOTIDE SEQUENCE</scope>
    <source>
        <strain evidence="2">ChiGjej1B1-24693</strain>
    </source>
</reference>